<keyword evidence="4" id="KW-1185">Reference proteome</keyword>
<proteinExistence type="predicted"/>
<gene>
    <name evidence="3" type="ORF">SASPL_107807</name>
</gene>
<reference evidence="3" key="2">
    <citation type="submission" date="2020-08" db="EMBL/GenBank/DDBJ databases">
        <title>Plant Genome Project.</title>
        <authorList>
            <person name="Zhang R.-G."/>
        </authorList>
    </citation>
    <scope>NUCLEOTIDE SEQUENCE</scope>
    <source>
        <strain evidence="3">Huo1</strain>
        <tissue evidence="3">Leaf</tissue>
    </source>
</reference>
<dbReference type="GO" id="GO:0043541">
    <property type="term" value="C:UDP-N-acetylglucosamine transferase complex"/>
    <property type="evidence" value="ECO:0007669"/>
    <property type="project" value="TreeGrafter"/>
</dbReference>
<protein>
    <recommendedName>
        <fullName evidence="2">Glycosyl transferase family 28 C-terminal domain-containing protein</fullName>
    </recommendedName>
</protein>
<keyword evidence="1" id="KW-0472">Membrane</keyword>
<dbReference type="Pfam" id="PF04101">
    <property type="entry name" value="Glyco_tran_28_C"/>
    <property type="match status" value="1"/>
</dbReference>
<name>A0A8X8YDL2_SALSN</name>
<keyword evidence="1" id="KW-1133">Transmembrane helix</keyword>
<dbReference type="SUPFAM" id="SSF53756">
    <property type="entry name" value="UDP-Glycosyltransferase/glycogen phosphorylase"/>
    <property type="match status" value="1"/>
</dbReference>
<sequence length="351" mass="39351">MGEIDDIAESKSVVFVTVGTTSFDALVRAVDSKEVREALFRKGYTDLVIQMGRGSYIPSKCSGEDGSLSVAYFTFSSSIAEYLKSASVVISHAGSGSIFETLRLRKPLIVVVNEDLMDNHQSELAEQLAERNHLFCAWPQTLYETISAMDPNSLVPYQPGDATPVAKFINRDVSEELDDWQQVDEEGNSSAVKDDFFTRSSVFPPGNHEDLPITNQGDERQQLQPQEPIYLPPTPAAGGDGVRRWMRLHVGALQTGFFHILGRLRNCATCRAGLWSFACMAGGVAAVLLLSFWRRRVLMWWRRRLQLDSSKKSLMAVIDEKDKKINQLLLQIAQMNEILLARRRVPVIRVK</sequence>
<evidence type="ECO:0000313" key="3">
    <source>
        <dbReference type="EMBL" id="KAG6429754.1"/>
    </source>
</evidence>
<dbReference type="EMBL" id="PNBA02000003">
    <property type="protein sequence ID" value="KAG6429754.1"/>
    <property type="molecule type" value="Genomic_DNA"/>
</dbReference>
<accession>A0A8X8YDL2</accession>
<evidence type="ECO:0000256" key="1">
    <source>
        <dbReference type="SAM" id="Phobius"/>
    </source>
</evidence>
<dbReference type="Proteomes" id="UP000298416">
    <property type="component" value="Unassembled WGS sequence"/>
</dbReference>
<comment type="caution">
    <text evidence="3">The sequence shown here is derived from an EMBL/GenBank/DDBJ whole genome shotgun (WGS) entry which is preliminary data.</text>
</comment>
<dbReference type="AlphaFoldDB" id="A0A8X8YDL2"/>
<dbReference type="Gene3D" id="3.40.50.2000">
    <property type="entry name" value="Glycogen Phosphorylase B"/>
    <property type="match status" value="1"/>
</dbReference>
<feature type="transmembrane region" description="Helical" evidence="1">
    <location>
        <begin position="272"/>
        <end position="293"/>
    </location>
</feature>
<dbReference type="GO" id="GO:0016758">
    <property type="term" value="F:hexosyltransferase activity"/>
    <property type="evidence" value="ECO:0007669"/>
    <property type="project" value="InterPro"/>
</dbReference>
<feature type="domain" description="Glycosyl transferase family 28 C-terminal" evidence="2">
    <location>
        <begin position="13"/>
        <end position="168"/>
    </location>
</feature>
<dbReference type="InterPro" id="IPR007235">
    <property type="entry name" value="Glyco_trans_28_C"/>
</dbReference>
<evidence type="ECO:0000313" key="4">
    <source>
        <dbReference type="Proteomes" id="UP000298416"/>
    </source>
</evidence>
<evidence type="ECO:0000259" key="2">
    <source>
        <dbReference type="Pfam" id="PF04101"/>
    </source>
</evidence>
<dbReference type="InterPro" id="IPR052474">
    <property type="entry name" value="UDP-GlcNAc_transferase"/>
</dbReference>
<organism evidence="3">
    <name type="scientific">Salvia splendens</name>
    <name type="common">Scarlet sage</name>
    <dbReference type="NCBI Taxonomy" id="180675"/>
    <lineage>
        <taxon>Eukaryota</taxon>
        <taxon>Viridiplantae</taxon>
        <taxon>Streptophyta</taxon>
        <taxon>Embryophyta</taxon>
        <taxon>Tracheophyta</taxon>
        <taxon>Spermatophyta</taxon>
        <taxon>Magnoliopsida</taxon>
        <taxon>eudicotyledons</taxon>
        <taxon>Gunneridae</taxon>
        <taxon>Pentapetalae</taxon>
        <taxon>asterids</taxon>
        <taxon>lamiids</taxon>
        <taxon>Lamiales</taxon>
        <taxon>Lamiaceae</taxon>
        <taxon>Nepetoideae</taxon>
        <taxon>Mentheae</taxon>
        <taxon>Salviinae</taxon>
        <taxon>Salvia</taxon>
        <taxon>Salvia subgen. Calosphace</taxon>
        <taxon>core Calosphace</taxon>
    </lineage>
</organism>
<dbReference type="PANTHER" id="PTHR47043:SF1">
    <property type="entry name" value="UDP-N-ACETYLGLUCOSAMINE TRANSFERASE SUBUNIT ALG13"/>
    <property type="match status" value="1"/>
</dbReference>
<dbReference type="GO" id="GO:0006488">
    <property type="term" value="P:dolichol-linked oligosaccharide biosynthetic process"/>
    <property type="evidence" value="ECO:0007669"/>
    <property type="project" value="TreeGrafter"/>
</dbReference>
<reference evidence="3" key="1">
    <citation type="submission" date="2018-01" db="EMBL/GenBank/DDBJ databases">
        <authorList>
            <person name="Mao J.F."/>
        </authorList>
    </citation>
    <scope>NUCLEOTIDE SEQUENCE</scope>
    <source>
        <strain evidence="3">Huo1</strain>
        <tissue evidence="3">Leaf</tissue>
    </source>
</reference>
<keyword evidence="1" id="KW-0812">Transmembrane</keyword>
<dbReference type="PANTHER" id="PTHR47043">
    <property type="entry name" value="UDP-N-ACETYLGLUCOSAMINE TRANSFERASE SUBUNIT ALG13"/>
    <property type="match status" value="1"/>
</dbReference>